<dbReference type="Proteomes" id="UP000276389">
    <property type="component" value="Unassembled WGS sequence"/>
</dbReference>
<comment type="caution">
    <text evidence="6">The sequence shown here is derived from an EMBL/GenBank/DDBJ whole genome shotgun (WGS) entry which is preliminary data.</text>
</comment>
<dbReference type="Pfam" id="PF00258">
    <property type="entry name" value="Flavodoxin_1"/>
    <property type="match status" value="1"/>
</dbReference>
<keyword evidence="3" id="KW-0288">FMN</keyword>
<gene>
    <name evidence="6" type="ORF">EJE24_15195</name>
</gene>
<sequence length="149" mass="16259">MAEVGIFVGTMYGNSLLVAEEAEAILANQGHKATVYEDPELADWEKYKDKYALVVTSTTGQGDLPDSIVPLFQGIKDQLGYQPDVHYGIIALGDSSYANFCGGGKQFDALLQEQSAQRVGEMLLIDAGEHPEPESVSNPWVEHWATLLK</sequence>
<dbReference type="Gene3D" id="3.40.50.360">
    <property type="match status" value="1"/>
</dbReference>
<dbReference type="GO" id="GO:0050660">
    <property type="term" value="F:flavin adenine dinucleotide binding"/>
    <property type="evidence" value="ECO:0007669"/>
    <property type="project" value="TreeGrafter"/>
</dbReference>
<accession>A0A3R9W0B3</accession>
<dbReference type="RefSeq" id="WP_119936058.1">
    <property type="nucleotide sequence ID" value="NZ_CAMLPR010000037.1"/>
</dbReference>
<evidence type="ECO:0000256" key="4">
    <source>
        <dbReference type="ARBA" id="ARBA00022982"/>
    </source>
</evidence>
<organism evidence="6 7">
    <name type="scientific">Enterobacter huaxiensis</name>
    <dbReference type="NCBI Taxonomy" id="2494702"/>
    <lineage>
        <taxon>Bacteria</taxon>
        <taxon>Pseudomonadati</taxon>
        <taxon>Pseudomonadota</taxon>
        <taxon>Gammaproteobacteria</taxon>
        <taxon>Enterobacterales</taxon>
        <taxon>Enterobacteriaceae</taxon>
        <taxon>Enterobacter</taxon>
    </lineage>
</organism>
<dbReference type="InterPro" id="IPR008254">
    <property type="entry name" value="Flavodoxin/NO_synth"/>
</dbReference>
<protein>
    <submittedName>
        <fullName evidence="6">Flavodoxin</fullName>
    </submittedName>
</protein>
<dbReference type="InterPro" id="IPR001094">
    <property type="entry name" value="Flavdoxin-like"/>
</dbReference>
<evidence type="ECO:0000313" key="6">
    <source>
        <dbReference type="EMBL" id="RSK66548.1"/>
    </source>
</evidence>
<evidence type="ECO:0000313" key="7">
    <source>
        <dbReference type="Proteomes" id="UP000276389"/>
    </source>
</evidence>
<dbReference type="EMBL" id="RWHU01000005">
    <property type="protein sequence ID" value="RSK66548.1"/>
    <property type="molecule type" value="Genomic_DNA"/>
</dbReference>
<dbReference type="PRINTS" id="PR00369">
    <property type="entry name" value="FLAVODOXIN"/>
</dbReference>
<reference evidence="6 7" key="1">
    <citation type="submission" date="2018-12" db="EMBL/GenBank/DDBJ databases">
        <title>The Genome Submission of two Enterobacter spp. strains.</title>
        <authorList>
            <person name="Wu W."/>
            <person name="Wei L."/>
            <person name="Feng Y."/>
            <person name="Zong Z."/>
        </authorList>
    </citation>
    <scope>NUCLEOTIDE SEQUENCE [LARGE SCALE GENOMIC DNA]</scope>
    <source>
        <strain evidence="6 7">WCHEHu045002</strain>
    </source>
</reference>
<evidence type="ECO:0000256" key="2">
    <source>
        <dbReference type="ARBA" id="ARBA00022630"/>
    </source>
</evidence>
<dbReference type="PROSITE" id="PS50902">
    <property type="entry name" value="FLAVODOXIN_LIKE"/>
    <property type="match status" value="1"/>
</dbReference>
<evidence type="ECO:0000256" key="3">
    <source>
        <dbReference type="ARBA" id="ARBA00022643"/>
    </source>
</evidence>
<feature type="domain" description="Flavodoxin-like" evidence="5">
    <location>
        <begin position="4"/>
        <end position="145"/>
    </location>
</feature>
<dbReference type="GO" id="GO:0016491">
    <property type="term" value="F:oxidoreductase activity"/>
    <property type="evidence" value="ECO:0007669"/>
    <property type="project" value="TreeGrafter"/>
</dbReference>
<dbReference type="PANTHER" id="PTHR19384">
    <property type="entry name" value="NITRIC OXIDE SYNTHASE-RELATED"/>
    <property type="match status" value="1"/>
</dbReference>
<keyword evidence="4" id="KW-0813">Transport</keyword>
<dbReference type="GO" id="GO:0010181">
    <property type="term" value="F:FMN binding"/>
    <property type="evidence" value="ECO:0007669"/>
    <property type="project" value="InterPro"/>
</dbReference>
<dbReference type="InterPro" id="IPR029039">
    <property type="entry name" value="Flavoprotein-like_sf"/>
</dbReference>
<keyword evidence="2" id="KW-0285">Flavoprotein</keyword>
<dbReference type="NCBIfam" id="NF005989">
    <property type="entry name" value="PRK08105.1"/>
    <property type="match status" value="1"/>
</dbReference>
<comment type="cofactor">
    <cofactor evidence="1">
        <name>FMN</name>
        <dbReference type="ChEBI" id="CHEBI:58210"/>
    </cofactor>
</comment>
<evidence type="ECO:0000256" key="1">
    <source>
        <dbReference type="ARBA" id="ARBA00001917"/>
    </source>
</evidence>
<dbReference type="SUPFAM" id="SSF52218">
    <property type="entry name" value="Flavoproteins"/>
    <property type="match status" value="1"/>
</dbReference>
<dbReference type="OrthoDB" id="359268at2"/>
<evidence type="ECO:0000259" key="5">
    <source>
        <dbReference type="PROSITE" id="PS50902"/>
    </source>
</evidence>
<dbReference type="PANTHER" id="PTHR19384:SF128">
    <property type="entry name" value="NADPH OXIDOREDUCTASE A"/>
    <property type="match status" value="1"/>
</dbReference>
<dbReference type="GO" id="GO:0005829">
    <property type="term" value="C:cytosol"/>
    <property type="evidence" value="ECO:0007669"/>
    <property type="project" value="TreeGrafter"/>
</dbReference>
<name>A0A3R9W0B3_9ENTR</name>
<proteinExistence type="predicted"/>
<dbReference type="AlphaFoldDB" id="A0A3R9W0B3"/>
<keyword evidence="4" id="KW-0249">Electron transport</keyword>